<dbReference type="Proteomes" id="UP000247702">
    <property type="component" value="Unassembled WGS sequence"/>
</dbReference>
<sequence length="118" mass="13460">MKFTSILTVLLVFVVAIAYASPVQKRKLGTNVVTTGVRFKDLYASLNNKVKKVEKTYAEAIPSFDDEIKKAAEKDNTEVPEFLTNWNKKYEKLSTEYEAVSKDMADKIAKLDKYLKEN</sequence>
<dbReference type="EMBL" id="BLAL01000043">
    <property type="protein sequence ID" value="GES79121.1"/>
    <property type="molecule type" value="Genomic_DNA"/>
</dbReference>
<feature type="signal peptide" evidence="1">
    <location>
        <begin position="1"/>
        <end position="20"/>
    </location>
</feature>
<dbReference type="EMBL" id="BEXD01002891">
    <property type="protein sequence ID" value="GBB99714.1"/>
    <property type="molecule type" value="Genomic_DNA"/>
</dbReference>
<evidence type="ECO:0000313" key="3">
    <source>
        <dbReference type="EMBL" id="GES79121.1"/>
    </source>
</evidence>
<dbReference type="Proteomes" id="UP000615446">
    <property type="component" value="Unassembled WGS sequence"/>
</dbReference>
<name>A0A2Z6RNC2_9GLOM</name>
<organism evidence="2 4">
    <name type="scientific">Rhizophagus clarus</name>
    <dbReference type="NCBI Taxonomy" id="94130"/>
    <lineage>
        <taxon>Eukaryota</taxon>
        <taxon>Fungi</taxon>
        <taxon>Fungi incertae sedis</taxon>
        <taxon>Mucoromycota</taxon>
        <taxon>Glomeromycotina</taxon>
        <taxon>Glomeromycetes</taxon>
        <taxon>Glomerales</taxon>
        <taxon>Glomeraceae</taxon>
        <taxon>Rhizophagus</taxon>
    </lineage>
</organism>
<accession>A0A2Z6RNC2</accession>
<evidence type="ECO:0000313" key="2">
    <source>
        <dbReference type="EMBL" id="GBB99714.1"/>
    </source>
</evidence>
<proteinExistence type="predicted"/>
<reference evidence="3" key="2">
    <citation type="submission" date="2019-10" db="EMBL/GenBank/DDBJ databases">
        <title>Conservation and host-specific expression of non-tandemly repeated heterogenous ribosome RNA gene in arbuscular mycorrhizal fungi.</title>
        <authorList>
            <person name="Maeda T."/>
            <person name="Kobayashi Y."/>
            <person name="Nakagawa T."/>
            <person name="Ezawa T."/>
            <person name="Yamaguchi K."/>
            <person name="Bino T."/>
            <person name="Nishimoto Y."/>
            <person name="Shigenobu S."/>
            <person name="Kawaguchi M."/>
        </authorList>
    </citation>
    <scope>NUCLEOTIDE SEQUENCE</scope>
    <source>
        <strain evidence="3">HR1</strain>
    </source>
</reference>
<reference evidence="2 4" key="1">
    <citation type="submission" date="2017-11" db="EMBL/GenBank/DDBJ databases">
        <title>The genome of Rhizophagus clarus HR1 reveals common genetic basis of auxotrophy among arbuscular mycorrhizal fungi.</title>
        <authorList>
            <person name="Kobayashi Y."/>
        </authorList>
    </citation>
    <scope>NUCLEOTIDE SEQUENCE [LARGE SCALE GENOMIC DNA]</scope>
    <source>
        <strain evidence="2 4">HR1</strain>
    </source>
</reference>
<dbReference type="AlphaFoldDB" id="A0A2Z6RNC2"/>
<keyword evidence="1" id="KW-0732">Signal</keyword>
<feature type="chain" id="PRO_5036327583" evidence="1">
    <location>
        <begin position="21"/>
        <end position="118"/>
    </location>
</feature>
<gene>
    <name evidence="3" type="ORF">RCL2_000643400</name>
    <name evidence="2" type="ORF">RclHR1_03600010</name>
</gene>
<dbReference type="OrthoDB" id="2407585at2759"/>
<evidence type="ECO:0000256" key="1">
    <source>
        <dbReference type="SAM" id="SignalP"/>
    </source>
</evidence>
<evidence type="ECO:0000313" key="4">
    <source>
        <dbReference type="Proteomes" id="UP000247702"/>
    </source>
</evidence>
<protein>
    <submittedName>
        <fullName evidence="2">Uncharacterized protein</fullName>
    </submittedName>
</protein>
<comment type="caution">
    <text evidence="2">The sequence shown here is derived from an EMBL/GenBank/DDBJ whole genome shotgun (WGS) entry which is preliminary data.</text>
</comment>
<keyword evidence="4" id="KW-1185">Reference proteome</keyword>